<dbReference type="EMBL" id="CAUYUJ010018860">
    <property type="protein sequence ID" value="CAK0886852.1"/>
    <property type="molecule type" value="Genomic_DNA"/>
</dbReference>
<reference evidence="2" key="1">
    <citation type="submission" date="2023-10" db="EMBL/GenBank/DDBJ databases">
        <authorList>
            <person name="Chen Y."/>
            <person name="Shah S."/>
            <person name="Dougan E. K."/>
            <person name="Thang M."/>
            <person name="Chan C."/>
        </authorList>
    </citation>
    <scope>NUCLEOTIDE SEQUENCE [LARGE SCALE GENOMIC DNA]</scope>
</reference>
<comment type="caution">
    <text evidence="2">The sequence shown here is derived from an EMBL/GenBank/DDBJ whole genome shotgun (WGS) entry which is preliminary data.</text>
</comment>
<keyword evidence="3" id="KW-1185">Reference proteome</keyword>
<evidence type="ECO:0000256" key="1">
    <source>
        <dbReference type="SAM" id="MobiDB-lite"/>
    </source>
</evidence>
<feature type="compositionally biased region" description="Basic and acidic residues" evidence="1">
    <location>
        <begin position="99"/>
        <end position="108"/>
    </location>
</feature>
<accession>A0ABN9WP78</accession>
<sequence length="156" mass="16852">MDLQRAPRVLLEVTSAGEITYSLLTADSRRRTTPRSAAQANVSLRSTSLRRTEAELEEASSRERAQECRGDRTGSARSEPAGRPTFPSPGRVAQPLQKVEGKVGKEGTRLPAASADRTVRRDSLCETLPKIVAGGERHSAGAVSPNVKRRVYSVAL</sequence>
<gene>
    <name evidence="2" type="ORF">PCOR1329_LOCUS68093</name>
</gene>
<feature type="region of interest" description="Disordered" evidence="1">
    <location>
        <begin position="26"/>
        <end position="121"/>
    </location>
</feature>
<protein>
    <submittedName>
        <fullName evidence="2">Uncharacterized protein</fullName>
    </submittedName>
</protein>
<organism evidence="2 3">
    <name type="scientific">Prorocentrum cordatum</name>
    <dbReference type="NCBI Taxonomy" id="2364126"/>
    <lineage>
        <taxon>Eukaryota</taxon>
        <taxon>Sar</taxon>
        <taxon>Alveolata</taxon>
        <taxon>Dinophyceae</taxon>
        <taxon>Prorocentrales</taxon>
        <taxon>Prorocentraceae</taxon>
        <taxon>Prorocentrum</taxon>
    </lineage>
</organism>
<name>A0ABN9WP78_9DINO</name>
<feature type="compositionally biased region" description="Polar residues" evidence="1">
    <location>
        <begin position="34"/>
        <end position="46"/>
    </location>
</feature>
<dbReference type="Proteomes" id="UP001189429">
    <property type="component" value="Unassembled WGS sequence"/>
</dbReference>
<feature type="compositionally biased region" description="Basic and acidic residues" evidence="1">
    <location>
        <begin position="50"/>
        <end position="74"/>
    </location>
</feature>
<evidence type="ECO:0000313" key="2">
    <source>
        <dbReference type="EMBL" id="CAK0886852.1"/>
    </source>
</evidence>
<evidence type="ECO:0000313" key="3">
    <source>
        <dbReference type="Proteomes" id="UP001189429"/>
    </source>
</evidence>
<proteinExistence type="predicted"/>